<keyword evidence="3" id="KW-1185">Reference proteome</keyword>
<accession>A0A5C4VZX7</accession>
<protein>
    <submittedName>
        <fullName evidence="2">Uncharacterized protein</fullName>
    </submittedName>
</protein>
<name>A0A5C4VZX7_9ACTN</name>
<evidence type="ECO:0000313" key="3">
    <source>
        <dbReference type="Proteomes" id="UP000312512"/>
    </source>
</evidence>
<sequence>MLRHVLAGGLALAVSGLVLATGPAAYADLEAPYARAAAIVDADGGLNNGKNVVTSWRAGTGKYCVQVASHLNLDDSVIQITARQVMRLPSIAYRHRSATCHRDHTITVYVANPHTGRPADSGFDLSVS</sequence>
<proteinExistence type="predicted"/>
<dbReference type="OrthoDB" id="3538714at2"/>
<dbReference type="AlphaFoldDB" id="A0A5C4VZX7"/>
<feature type="chain" id="PRO_5038401997" evidence="1">
    <location>
        <begin position="21"/>
        <end position="128"/>
    </location>
</feature>
<reference evidence="2 3" key="1">
    <citation type="submission" date="2019-10" db="EMBL/GenBank/DDBJ databases">
        <title>Nonomuraea sp. nov., isolated from Phyllanthus amarus.</title>
        <authorList>
            <person name="Klykleung N."/>
            <person name="Tanasupawat S."/>
        </authorList>
    </citation>
    <scope>NUCLEOTIDE SEQUENCE [LARGE SCALE GENOMIC DNA]</scope>
    <source>
        <strain evidence="2 3">PA1-10</strain>
    </source>
</reference>
<evidence type="ECO:0000256" key="1">
    <source>
        <dbReference type="SAM" id="SignalP"/>
    </source>
</evidence>
<keyword evidence="1" id="KW-0732">Signal</keyword>
<gene>
    <name evidence="2" type="ORF">FH608_033565</name>
</gene>
<dbReference type="RefSeq" id="WP_139634380.1">
    <property type="nucleotide sequence ID" value="NZ_VDLX02000014.1"/>
</dbReference>
<organism evidence="2 3">
    <name type="scientific">Nonomuraea phyllanthi</name>
    <dbReference type="NCBI Taxonomy" id="2219224"/>
    <lineage>
        <taxon>Bacteria</taxon>
        <taxon>Bacillati</taxon>
        <taxon>Actinomycetota</taxon>
        <taxon>Actinomycetes</taxon>
        <taxon>Streptosporangiales</taxon>
        <taxon>Streptosporangiaceae</taxon>
        <taxon>Nonomuraea</taxon>
    </lineage>
</organism>
<feature type="signal peptide" evidence="1">
    <location>
        <begin position="1"/>
        <end position="20"/>
    </location>
</feature>
<evidence type="ECO:0000313" key="2">
    <source>
        <dbReference type="EMBL" id="KAB8190971.1"/>
    </source>
</evidence>
<dbReference type="Proteomes" id="UP000312512">
    <property type="component" value="Unassembled WGS sequence"/>
</dbReference>
<dbReference type="EMBL" id="VDLX02000014">
    <property type="protein sequence ID" value="KAB8190971.1"/>
    <property type="molecule type" value="Genomic_DNA"/>
</dbReference>
<comment type="caution">
    <text evidence="2">The sequence shown here is derived from an EMBL/GenBank/DDBJ whole genome shotgun (WGS) entry which is preliminary data.</text>
</comment>